<comment type="caution">
    <text evidence="1">The sequence shown here is derived from an EMBL/GenBank/DDBJ whole genome shotgun (WGS) entry which is preliminary data.</text>
</comment>
<dbReference type="PANTHER" id="PTHR47618:SF1">
    <property type="entry name" value="BIFUNCTIONAL OLIGORIBONUCLEASE AND PAP PHOSPHATASE NRNA"/>
    <property type="match status" value="1"/>
</dbReference>
<accession>A0A1F8BP13</accession>
<protein>
    <submittedName>
        <fullName evidence="1">Uncharacterized protein</fullName>
    </submittedName>
</protein>
<dbReference type="PANTHER" id="PTHR47618">
    <property type="entry name" value="BIFUNCTIONAL OLIGORIBONUCLEASE AND PAP PHOSPHATASE NRNA"/>
    <property type="match status" value="1"/>
</dbReference>
<dbReference type="Gene3D" id="3.90.1640.10">
    <property type="entry name" value="inorganic pyrophosphatase (n-terminal core)"/>
    <property type="match status" value="1"/>
</dbReference>
<proteinExistence type="predicted"/>
<dbReference type="InterPro" id="IPR038763">
    <property type="entry name" value="DHH_sf"/>
</dbReference>
<organism evidence="1 2">
    <name type="scientific">Candidatus Woesebacteria bacterium RIFCSPLOWO2_01_FULL_39_25</name>
    <dbReference type="NCBI Taxonomy" id="1802521"/>
    <lineage>
        <taxon>Bacteria</taxon>
        <taxon>Candidatus Woeseibacteriota</taxon>
    </lineage>
</organism>
<dbReference type="STRING" id="1802521.A2893_01475"/>
<name>A0A1F8BP13_9BACT</name>
<evidence type="ECO:0000313" key="2">
    <source>
        <dbReference type="Proteomes" id="UP000176725"/>
    </source>
</evidence>
<dbReference type="EMBL" id="MGHH01000005">
    <property type="protein sequence ID" value="OGM65379.1"/>
    <property type="molecule type" value="Genomic_DNA"/>
</dbReference>
<evidence type="ECO:0000313" key="1">
    <source>
        <dbReference type="EMBL" id="OGM65379.1"/>
    </source>
</evidence>
<dbReference type="Proteomes" id="UP000176725">
    <property type="component" value="Unassembled WGS sequence"/>
</dbReference>
<dbReference type="SUPFAM" id="SSF64182">
    <property type="entry name" value="DHH phosphoesterases"/>
    <property type="match status" value="1"/>
</dbReference>
<sequence length="297" mass="34482">MKIVVTSGQPFTDIDALACAVAYAELLRLTKKDAVAILPGPLNKTITEKIRKWKLNYSTKPYSKNANYILVDISDPEYFAKFVKPKNIIEIFDHRYGFEDYWKVKLGKNAKIEMVGACVTLIWEEFKKNNKETNISEISANLLYTAIISNTLNFQASVTTNRDKKAYKEIFRYTKLPHNWTKTYFMYQDKETDENIKSAIINDTKNIDPIIGQLELWDSKTIILRHLKEIEEALLGFGRPNWFLTAPSISEGKNYLFTKNPYVKRLLEKTISAKFDGDIGETKKLWLRKEILKELQE</sequence>
<reference evidence="1 2" key="1">
    <citation type="journal article" date="2016" name="Nat. Commun.">
        <title>Thousands of microbial genomes shed light on interconnected biogeochemical processes in an aquifer system.</title>
        <authorList>
            <person name="Anantharaman K."/>
            <person name="Brown C.T."/>
            <person name="Hug L.A."/>
            <person name="Sharon I."/>
            <person name="Castelle C.J."/>
            <person name="Probst A.J."/>
            <person name="Thomas B.C."/>
            <person name="Singh A."/>
            <person name="Wilkins M.J."/>
            <person name="Karaoz U."/>
            <person name="Brodie E.L."/>
            <person name="Williams K.H."/>
            <person name="Hubbard S.S."/>
            <person name="Banfield J.F."/>
        </authorList>
    </citation>
    <scope>NUCLEOTIDE SEQUENCE [LARGE SCALE GENOMIC DNA]</scope>
</reference>
<dbReference type="AlphaFoldDB" id="A0A1F8BP13"/>
<gene>
    <name evidence="1" type="ORF">A2893_01475</name>
</gene>
<dbReference type="InterPro" id="IPR051319">
    <property type="entry name" value="Oligoribo/pAp-PDE_c-di-AMP_PDE"/>
</dbReference>